<gene>
    <name evidence="1" type="ORF">AY555_02725</name>
</gene>
<dbReference type="RefSeq" id="WP_066133122.1">
    <property type="nucleotide sequence ID" value="NZ_CP014525.1"/>
</dbReference>
<protein>
    <recommendedName>
        <fullName evidence="3">Phage tail protein</fullName>
    </recommendedName>
</protein>
<dbReference type="AlphaFoldDB" id="A0A143DC28"/>
<dbReference type="EMBL" id="CP014525">
    <property type="protein sequence ID" value="AMW34274.1"/>
    <property type="molecule type" value="Genomic_DNA"/>
</dbReference>
<evidence type="ECO:0008006" key="3">
    <source>
        <dbReference type="Google" id="ProtNLM"/>
    </source>
</evidence>
<reference evidence="1 2" key="1">
    <citation type="submission" date="2016-02" db="EMBL/GenBank/DDBJ databases">
        <title>Complete Genome of H5569, the type strain of the newly described species Haematospirillium jordaniae.</title>
        <authorList>
            <person name="Nicholson A.C."/>
            <person name="Humrighouse B.W."/>
            <person name="Loparov V."/>
            <person name="McQuiston J.R."/>
        </authorList>
    </citation>
    <scope>NUCLEOTIDE SEQUENCE [LARGE SCALE GENOMIC DNA]</scope>
    <source>
        <strain evidence="1 2">H5569</strain>
    </source>
</reference>
<dbReference type="Pfam" id="PF07409">
    <property type="entry name" value="GP46"/>
    <property type="match status" value="1"/>
</dbReference>
<dbReference type="InterPro" id="IPR010877">
    <property type="entry name" value="Phage_Mu_Gp46"/>
</dbReference>
<evidence type="ECO:0000313" key="1">
    <source>
        <dbReference type="EMBL" id="AMW34274.1"/>
    </source>
</evidence>
<keyword evidence="2" id="KW-1185">Reference proteome</keyword>
<organism evidence="1 2">
    <name type="scientific">Haematospirillum jordaniae</name>
    <dbReference type="NCBI Taxonomy" id="1549855"/>
    <lineage>
        <taxon>Bacteria</taxon>
        <taxon>Pseudomonadati</taxon>
        <taxon>Pseudomonadota</taxon>
        <taxon>Alphaproteobacteria</taxon>
        <taxon>Rhodospirillales</taxon>
        <taxon>Novispirillaceae</taxon>
        <taxon>Haematospirillum</taxon>
    </lineage>
</organism>
<dbReference type="KEGG" id="hjo:AY555_02725"/>
<name>A0A143DC28_9PROT</name>
<dbReference type="OrthoDB" id="5677166at2"/>
<dbReference type="Proteomes" id="UP000076066">
    <property type="component" value="Chromosome"/>
</dbReference>
<accession>A0A143DC28</accession>
<dbReference type="STRING" id="1549855.AY555_02725"/>
<dbReference type="GeneID" id="53316065"/>
<evidence type="ECO:0000313" key="2">
    <source>
        <dbReference type="Proteomes" id="UP000076066"/>
    </source>
</evidence>
<proteinExistence type="predicted"/>
<sequence>MSKASLEAVYASDRTAPSSALPDSLYRAVENSLFTWARARPDDRLPDESGRMGWWGDVTLANDHFGSRLWLLRREALTDQTVERAREYAAESLSWLVKDGVAARIDVSARRIGLSGLGLVVTVFRHDGHRLDLDFHNAWTAING</sequence>